<evidence type="ECO:0000256" key="1">
    <source>
        <dbReference type="SAM" id="MobiDB-lite"/>
    </source>
</evidence>
<dbReference type="PANTHER" id="PTHR34835">
    <property type="entry name" value="OS07G0283600 PROTEIN-RELATED"/>
    <property type="match status" value="1"/>
</dbReference>
<dbReference type="AlphaFoldDB" id="A0AA36E515"/>
<dbReference type="Proteomes" id="UP001177003">
    <property type="component" value="Chromosome 4"/>
</dbReference>
<organism evidence="2 3">
    <name type="scientific">Lactuca saligna</name>
    <name type="common">Willowleaf lettuce</name>
    <dbReference type="NCBI Taxonomy" id="75948"/>
    <lineage>
        <taxon>Eukaryota</taxon>
        <taxon>Viridiplantae</taxon>
        <taxon>Streptophyta</taxon>
        <taxon>Embryophyta</taxon>
        <taxon>Tracheophyta</taxon>
        <taxon>Spermatophyta</taxon>
        <taxon>Magnoliopsida</taxon>
        <taxon>eudicotyledons</taxon>
        <taxon>Gunneridae</taxon>
        <taxon>Pentapetalae</taxon>
        <taxon>asterids</taxon>
        <taxon>campanulids</taxon>
        <taxon>Asterales</taxon>
        <taxon>Asteraceae</taxon>
        <taxon>Cichorioideae</taxon>
        <taxon>Cichorieae</taxon>
        <taxon>Lactucinae</taxon>
        <taxon>Lactuca</taxon>
    </lineage>
</organism>
<protein>
    <submittedName>
        <fullName evidence="2">Uncharacterized protein</fullName>
    </submittedName>
</protein>
<sequence length="590" mass="67936">MGFGSLLRMKTIDIPLKIVYYVLDHFNFETLKVDFENCQVSVDSKFVHEMLGLPYRGSLLSNMDYISENNEESFMFEWKKQYGNIDKLRLKQLRNELVRTSAADDNFRINFLVLFINTFYESTSMGKCNLNQLYLIRRDTDLSSIDWCNFIVNCLVMTKKVYNPEKKPSFFYGPTTYLMIRFLENSLQENGGFGCGDVSETYVEEESQESEYNEEKSDDDEDEFDGDEDLSGEDEEEFDVNKVSVVEVLEKNEFDDGTINLGEDDHNKEVMPDRTVEKVIVEKKKKDELIHPSLLKGFSKVLVEISKAKKDVEGVVEETTKECLQIIQRNDSNETQSLKTNKAEGKVEKFYDQTFSPRFSQDSQGSKKVSQSQSSLGRMTKKKNKDRVYLGKPIVGSQCVVPNVDVIDASPVSFAPPLGTLEVPSNPISDQVIVINEKSPSKAKSDKPKDINVEGTSEVDVKGKSEMKFCYDYKSPFKERLIDFKPSLTQVEFFFVNGFSVFKEIQDIMGFRANYKSNYKKTYFHVSVFDSWSRILNHEEKFRDVTNSPVRLFISVDTTFPLEYNHIKEIGKYKVFKDNISISVSGDRDL</sequence>
<dbReference type="EMBL" id="OX465080">
    <property type="protein sequence ID" value="CAI9282508.1"/>
    <property type="molecule type" value="Genomic_DNA"/>
</dbReference>
<gene>
    <name evidence="2" type="ORF">LSALG_LOCUS22144</name>
</gene>
<feature type="compositionally biased region" description="Low complexity" evidence="1">
    <location>
        <begin position="360"/>
        <end position="375"/>
    </location>
</feature>
<name>A0AA36E515_LACSI</name>
<feature type="region of interest" description="Disordered" evidence="1">
    <location>
        <begin position="204"/>
        <end position="238"/>
    </location>
</feature>
<proteinExistence type="predicted"/>
<accession>A0AA36E515</accession>
<keyword evidence="3" id="KW-1185">Reference proteome</keyword>
<evidence type="ECO:0000313" key="3">
    <source>
        <dbReference type="Proteomes" id="UP001177003"/>
    </source>
</evidence>
<dbReference type="PANTHER" id="PTHR34835:SF90">
    <property type="entry name" value="AMINOTRANSFERASE-LIKE PLANT MOBILE DOMAIN-CONTAINING PROTEIN"/>
    <property type="match status" value="1"/>
</dbReference>
<evidence type="ECO:0000313" key="2">
    <source>
        <dbReference type="EMBL" id="CAI9282508.1"/>
    </source>
</evidence>
<feature type="region of interest" description="Disordered" evidence="1">
    <location>
        <begin position="357"/>
        <end position="384"/>
    </location>
</feature>
<reference evidence="2" key="1">
    <citation type="submission" date="2023-04" db="EMBL/GenBank/DDBJ databases">
        <authorList>
            <person name="Vijverberg K."/>
            <person name="Xiong W."/>
            <person name="Schranz E."/>
        </authorList>
    </citation>
    <scope>NUCLEOTIDE SEQUENCE</scope>
</reference>